<name>A0AAJ6NYR6_9CYAN</name>
<dbReference type="KEGG" id="hbq:QI031_30430"/>
<dbReference type="Proteomes" id="UP001223520">
    <property type="component" value="Plasmid unnamed1"/>
</dbReference>
<evidence type="ECO:0000313" key="2">
    <source>
        <dbReference type="Proteomes" id="UP001223520"/>
    </source>
</evidence>
<sequence length="65" mass="7713">MKSYKLNTATSYIPTPQEQIKALRMHLSMPWKQEAKTWAQQELEQLLVEYGEPKTEFKPKQLSLF</sequence>
<protein>
    <submittedName>
        <fullName evidence="1">Uncharacterized protein</fullName>
    </submittedName>
</protein>
<keyword evidence="2" id="KW-1185">Reference proteome</keyword>
<dbReference type="AlphaFoldDB" id="A0AAJ6NYR6"/>
<proteinExistence type="predicted"/>
<keyword evidence="1" id="KW-0614">Plasmid</keyword>
<dbReference type="EMBL" id="CP124544">
    <property type="protein sequence ID" value="WGV29122.1"/>
    <property type="molecule type" value="Genomic_DNA"/>
</dbReference>
<evidence type="ECO:0000313" key="1">
    <source>
        <dbReference type="EMBL" id="WGV29122.1"/>
    </source>
</evidence>
<reference evidence="1 2" key="1">
    <citation type="journal article" date="2023" name="Limnol Oceanogr Lett">
        <title>Environmental adaptations by the intertidal Antarctic cyanobacterium Halotia branconii CENA392 as revealed using long-read genome sequencing.</title>
        <authorList>
            <person name="Dextro R.B."/>
            <person name="Delbaje E."/>
            <person name="Freitas P.N.N."/>
            <person name="Geraldes V."/>
            <person name="Pinto E."/>
            <person name="Long P.F."/>
            <person name="Fiore M.F."/>
        </authorList>
    </citation>
    <scope>NUCLEOTIDE SEQUENCE [LARGE SCALE GENOMIC DNA]</scope>
    <source>
        <strain evidence="1 2">CENA392</strain>
        <plasmid evidence="1 2">unnamed1</plasmid>
    </source>
</reference>
<geneLocation type="plasmid" evidence="1 2">
    <name>unnamed1</name>
</geneLocation>
<organism evidence="1 2">
    <name type="scientific">Halotia branconii CENA392</name>
    <dbReference type="NCBI Taxonomy" id="1539056"/>
    <lineage>
        <taxon>Bacteria</taxon>
        <taxon>Bacillati</taxon>
        <taxon>Cyanobacteriota</taxon>
        <taxon>Cyanophyceae</taxon>
        <taxon>Nostocales</taxon>
        <taxon>Nodulariaceae</taxon>
        <taxon>Halotia</taxon>
    </lineage>
</organism>
<dbReference type="RefSeq" id="WP_281486318.1">
    <property type="nucleotide sequence ID" value="NZ_CP124544.1"/>
</dbReference>
<gene>
    <name evidence="1" type="ORF">QI031_30430</name>
</gene>
<accession>A0AAJ6NYR6</accession>